<evidence type="ECO:0000256" key="6">
    <source>
        <dbReference type="SAM" id="Coils"/>
    </source>
</evidence>
<dbReference type="EMBL" id="BMZS01000009">
    <property type="protein sequence ID" value="GHD56580.1"/>
    <property type="molecule type" value="Genomic_DNA"/>
</dbReference>
<proteinExistence type="inferred from homology"/>
<accession>A0A919CQU2</accession>
<sequence length="394" mass="43325">MADLDLPLPPELLLLIVGACVLAALLLIAWRLWTGSSGVEDALAEADRRQADTAERLARSQAELAGRMAQIAESQAAAQARMAEQLQAQERELARKLEERLADVTKRVGDSLEKSSQTTQTTITDLKERLAVIDSAQQNITALSTQVVGLQDILANKQARGAFGEIQLNDLVMQALPPSAYAFQATLTSGRRVDCLLTLPNPPGAIAIDAKFPLEPYQALREAGTDAERDAARRLLAQAIGKHVKDIAERYIVPGETADSALMFLPSEAVYAELHANLAAVVQDAFRRRVWIVSPTTLMATLNTVRAVLKDARISEQAGLLQAEVGRLLDDVRRLDDRVGKLQNHFRQADEDMRQIRISTEKIDKRAERIREVEVEEPERVSAAPDRPRLVGSE</sequence>
<dbReference type="Pfam" id="PF02646">
    <property type="entry name" value="RmuC"/>
    <property type="match status" value="1"/>
</dbReference>
<dbReference type="GO" id="GO:0006310">
    <property type="term" value="P:DNA recombination"/>
    <property type="evidence" value="ECO:0007669"/>
    <property type="project" value="UniProtKB-KW"/>
</dbReference>
<reference evidence="9" key="1">
    <citation type="journal article" date="2014" name="Int. J. Syst. Evol. Microbiol.">
        <title>Complete genome sequence of Corynebacterium casei LMG S-19264T (=DSM 44701T), isolated from a smear-ripened cheese.</title>
        <authorList>
            <consortium name="US DOE Joint Genome Institute (JGI-PGF)"/>
            <person name="Walter F."/>
            <person name="Albersmeier A."/>
            <person name="Kalinowski J."/>
            <person name="Ruckert C."/>
        </authorList>
    </citation>
    <scope>NUCLEOTIDE SEQUENCE</scope>
    <source>
        <strain evidence="9">KCTC 42651</strain>
    </source>
</reference>
<evidence type="ECO:0000256" key="7">
    <source>
        <dbReference type="SAM" id="MobiDB-lite"/>
    </source>
</evidence>
<dbReference type="Proteomes" id="UP000630353">
    <property type="component" value="Unassembled WGS sequence"/>
</dbReference>
<feature type="transmembrane region" description="Helical" evidence="8">
    <location>
        <begin position="12"/>
        <end position="33"/>
    </location>
</feature>
<comment type="similarity">
    <text evidence="2">Belongs to the RmuC family.</text>
</comment>
<dbReference type="AlphaFoldDB" id="A0A919CQU2"/>
<keyword evidence="8" id="KW-1133">Transmembrane helix</keyword>
<gene>
    <name evidence="9" type="ORF">GCM10017083_36770</name>
</gene>
<dbReference type="PANTHER" id="PTHR30563:SF0">
    <property type="entry name" value="DNA RECOMBINATION PROTEIN RMUC"/>
    <property type="match status" value="1"/>
</dbReference>
<comment type="function">
    <text evidence="1">Involved in DNA recombination.</text>
</comment>
<evidence type="ECO:0000256" key="1">
    <source>
        <dbReference type="ARBA" id="ARBA00003416"/>
    </source>
</evidence>
<dbReference type="RefSeq" id="WP_189992350.1">
    <property type="nucleotide sequence ID" value="NZ_BMZS01000009.1"/>
</dbReference>
<keyword evidence="5" id="KW-0233">DNA recombination</keyword>
<evidence type="ECO:0000256" key="4">
    <source>
        <dbReference type="ARBA" id="ARBA00023054"/>
    </source>
</evidence>
<reference evidence="9" key="2">
    <citation type="submission" date="2020-09" db="EMBL/GenBank/DDBJ databases">
        <authorList>
            <person name="Sun Q."/>
            <person name="Kim S."/>
        </authorList>
    </citation>
    <scope>NUCLEOTIDE SEQUENCE</scope>
    <source>
        <strain evidence="9">KCTC 42651</strain>
    </source>
</reference>
<evidence type="ECO:0000256" key="3">
    <source>
        <dbReference type="ARBA" id="ARBA00021840"/>
    </source>
</evidence>
<keyword evidence="8" id="KW-0472">Membrane</keyword>
<evidence type="ECO:0000256" key="5">
    <source>
        <dbReference type="ARBA" id="ARBA00023172"/>
    </source>
</evidence>
<dbReference type="InterPro" id="IPR003798">
    <property type="entry name" value="DNA_recombination_RmuC"/>
</dbReference>
<comment type="caution">
    <text evidence="9">The sequence shown here is derived from an EMBL/GenBank/DDBJ whole genome shotgun (WGS) entry which is preliminary data.</text>
</comment>
<keyword evidence="4 6" id="KW-0175">Coiled coil</keyword>
<keyword evidence="8" id="KW-0812">Transmembrane</keyword>
<feature type="coiled-coil region" evidence="6">
    <location>
        <begin position="43"/>
        <end position="114"/>
    </location>
</feature>
<evidence type="ECO:0000256" key="2">
    <source>
        <dbReference type="ARBA" id="ARBA00009840"/>
    </source>
</evidence>
<evidence type="ECO:0000313" key="10">
    <source>
        <dbReference type="Proteomes" id="UP000630353"/>
    </source>
</evidence>
<name>A0A919CQU2_9PROT</name>
<feature type="region of interest" description="Disordered" evidence="7">
    <location>
        <begin position="374"/>
        <end position="394"/>
    </location>
</feature>
<organism evidence="9 10">
    <name type="scientific">Thalassobaculum fulvum</name>
    <dbReference type="NCBI Taxonomy" id="1633335"/>
    <lineage>
        <taxon>Bacteria</taxon>
        <taxon>Pseudomonadati</taxon>
        <taxon>Pseudomonadota</taxon>
        <taxon>Alphaproteobacteria</taxon>
        <taxon>Rhodospirillales</taxon>
        <taxon>Thalassobaculaceae</taxon>
        <taxon>Thalassobaculum</taxon>
    </lineage>
</organism>
<protein>
    <recommendedName>
        <fullName evidence="3">DNA recombination protein RmuC homolog</fullName>
    </recommendedName>
</protein>
<dbReference type="PANTHER" id="PTHR30563">
    <property type="entry name" value="DNA RECOMBINATION PROTEIN RMUC"/>
    <property type="match status" value="1"/>
</dbReference>
<keyword evidence="10" id="KW-1185">Reference proteome</keyword>
<evidence type="ECO:0000313" key="9">
    <source>
        <dbReference type="EMBL" id="GHD56580.1"/>
    </source>
</evidence>
<evidence type="ECO:0000256" key="8">
    <source>
        <dbReference type="SAM" id="Phobius"/>
    </source>
</evidence>